<dbReference type="eggNOG" id="COG4258">
    <property type="taxonomic scope" value="Bacteria"/>
</dbReference>
<dbReference type="Gene3D" id="1.20.1640.10">
    <property type="entry name" value="Multidrug efflux transporter AcrB transmembrane domain"/>
    <property type="match status" value="2"/>
</dbReference>
<proteinExistence type="predicted"/>
<organism evidence="2 3">
    <name type="scientific">Desulfonatronospira thiodismutans ASO3-1</name>
    <dbReference type="NCBI Taxonomy" id="555779"/>
    <lineage>
        <taxon>Bacteria</taxon>
        <taxon>Pseudomonadati</taxon>
        <taxon>Thermodesulfobacteriota</taxon>
        <taxon>Desulfovibrionia</taxon>
        <taxon>Desulfovibrionales</taxon>
        <taxon>Desulfonatronovibrionaceae</taxon>
        <taxon>Desulfonatronospira</taxon>
    </lineage>
</organism>
<dbReference type="EMBL" id="ACJN02000003">
    <property type="protein sequence ID" value="EFI33471.1"/>
    <property type="molecule type" value="Genomic_DNA"/>
</dbReference>
<keyword evidence="1" id="KW-0812">Transmembrane</keyword>
<protein>
    <submittedName>
        <fullName evidence="2">Exporter protein</fullName>
    </submittedName>
</protein>
<feature type="transmembrane region" description="Helical" evidence="1">
    <location>
        <begin position="322"/>
        <end position="343"/>
    </location>
</feature>
<dbReference type="GO" id="GO:0005886">
    <property type="term" value="C:plasma membrane"/>
    <property type="evidence" value="ECO:0007669"/>
    <property type="project" value="TreeGrafter"/>
</dbReference>
<accession>D6SS05</accession>
<dbReference type="SUPFAM" id="SSF82866">
    <property type="entry name" value="Multidrug efflux transporter AcrB transmembrane domain"/>
    <property type="match status" value="2"/>
</dbReference>
<evidence type="ECO:0000313" key="3">
    <source>
        <dbReference type="Proteomes" id="UP000005496"/>
    </source>
</evidence>
<reference evidence="2" key="1">
    <citation type="submission" date="2010-05" db="EMBL/GenBank/DDBJ databases">
        <title>The draft genome of Desulfonatronospira thiodismutans ASO3-1.</title>
        <authorList>
            <consortium name="US DOE Joint Genome Institute (JGI-PGF)"/>
            <person name="Lucas S."/>
            <person name="Copeland A."/>
            <person name="Lapidus A."/>
            <person name="Cheng J.-F."/>
            <person name="Bruce D."/>
            <person name="Goodwin L."/>
            <person name="Pitluck S."/>
            <person name="Chertkov O."/>
            <person name="Brettin T."/>
            <person name="Detter J.C."/>
            <person name="Han C."/>
            <person name="Land M.L."/>
            <person name="Hauser L."/>
            <person name="Kyrpides N."/>
            <person name="Mikhailova N."/>
            <person name="Muyzer G."/>
            <person name="Woyke T."/>
        </authorList>
    </citation>
    <scope>NUCLEOTIDE SEQUENCE [LARGE SCALE GENOMIC DNA]</scope>
    <source>
        <strain evidence="2">ASO3-1</strain>
    </source>
</reference>
<dbReference type="AlphaFoldDB" id="D6SS05"/>
<feature type="transmembrane region" description="Helical" evidence="1">
    <location>
        <begin position="769"/>
        <end position="793"/>
    </location>
</feature>
<name>D6SS05_9BACT</name>
<feature type="transmembrane region" description="Helical" evidence="1">
    <location>
        <begin position="295"/>
        <end position="316"/>
    </location>
</feature>
<feature type="transmembrane region" description="Helical" evidence="1">
    <location>
        <begin position="658"/>
        <end position="677"/>
    </location>
</feature>
<dbReference type="Proteomes" id="UP000005496">
    <property type="component" value="Unassembled WGS sequence"/>
</dbReference>
<dbReference type="InterPro" id="IPR050545">
    <property type="entry name" value="Mycobact_MmpL"/>
</dbReference>
<keyword evidence="1" id="KW-0472">Membrane</keyword>
<feature type="transmembrane region" description="Helical" evidence="1">
    <location>
        <begin position="270"/>
        <end position="288"/>
    </location>
</feature>
<feature type="transmembrane region" description="Helical" evidence="1">
    <location>
        <begin position="744"/>
        <end position="763"/>
    </location>
</feature>
<evidence type="ECO:0000313" key="2">
    <source>
        <dbReference type="EMBL" id="EFI33471.1"/>
    </source>
</evidence>
<feature type="transmembrane region" description="Helical" evidence="1">
    <location>
        <begin position="387"/>
        <end position="410"/>
    </location>
</feature>
<feature type="transmembrane region" description="Helical" evidence="1">
    <location>
        <begin position="710"/>
        <end position="732"/>
    </location>
</feature>
<dbReference type="PANTHER" id="PTHR33406">
    <property type="entry name" value="MEMBRANE PROTEIN MJ1562-RELATED"/>
    <property type="match status" value="1"/>
</dbReference>
<dbReference type="RefSeq" id="WP_008870823.1">
    <property type="nucleotide sequence ID" value="NZ_ACJN02000003.1"/>
</dbReference>
<comment type="caution">
    <text evidence="2">The sequence shown here is derived from an EMBL/GenBank/DDBJ whole genome shotgun (WGS) entry which is preliminary data.</text>
</comment>
<feature type="transmembrane region" description="Helical" evidence="1">
    <location>
        <begin position="363"/>
        <end position="381"/>
    </location>
</feature>
<gene>
    <name evidence="2" type="ORF">Dthio_PD0805</name>
</gene>
<feature type="transmembrane region" description="Helical" evidence="1">
    <location>
        <begin position="431"/>
        <end position="454"/>
    </location>
</feature>
<keyword evidence="1" id="KW-1133">Transmembrane helix</keyword>
<dbReference type="OrthoDB" id="9780358at2"/>
<sequence>MSIQNLVSRLFEFLAHRKLLLLLALAACLSFAFITLKNLSVSEDISTMLPDDSSRTAEDFRKLSSAQLLSRIFVILEDQDGKAPDSLVQAGVNIRSEAGAPWFEPMPSSSDKMAPSEAMQHLMHLMPATVSVQDLDRMEKKVEPDAVRQSLEQAREDLAGLQGIGLKKVIRMDPLKLRTIVLEKLGFLDMFGNDAGAVLESSGVYQSADRKSVLVSLESPVDMTDARGSREMLRQLEEIISKQLPDHARAHIISGHSYTVANADTIQKDLVVVLAVSALGILILYLGFVRTWRGLMVYAIPFASLLAGIAAVAVTSSAVSGITIGFGAVLMGLSVDYGLHVYYAVQSGPTAVKALTRVCRPILFCWLTTCGVFSMLFLSSLPGQRQLALFTISGLSAAMLLALMVLPVFLSASGSVPQRKLFAAFRRQSYVGKWTAVTVFLGLVLSAALCWPGISFDGRLQALNKVPEELAEAEQAVTESWGDVRGMAMIFSEGDDLDMSLKNADNLFRHLSAELPGEAIISLAPLLPPESRQQEAMEGWQKFWSEHQTKLKEIIDRESRDLGFSAEAFDPFFDFIAAVPQPVTQKELHVLGLGDAMDMLVYTEENSSRVVTMVPDNPEVHALFASGVDSGVQPFQDARLVSQELLSQDIAADLRKDITGFLVAAGVFVLALAALLFRDLRRVFQALLPAVAGLSSLIIGAALLGLEFNLFSIAAMFLVLGLGVDYGIFMTLRITCRENAVTERAVLVSGLTTLAGFGALTLADHPALYSIGVTILTGIGPAMLAAIILVPALEKKHHHG</sequence>
<feature type="transmembrane region" description="Helical" evidence="1">
    <location>
        <begin position="684"/>
        <end position="704"/>
    </location>
</feature>
<keyword evidence="3" id="KW-1185">Reference proteome</keyword>
<evidence type="ECO:0000256" key="1">
    <source>
        <dbReference type="SAM" id="Phobius"/>
    </source>
</evidence>
<dbReference type="PANTHER" id="PTHR33406:SF13">
    <property type="entry name" value="MEMBRANE PROTEIN YDFJ"/>
    <property type="match status" value="1"/>
</dbReference>